<accession>A0ABU7ZHL4</accession>
<sequence>MKQDYAVFWSKKAEFKLLDKADYIYSESQNEEIASKFLETMRSLAEKLSFVASAYADGKFHLYPLKYGHSVKFIVADNIVVIEDFLPKGMNYSFY</sequence>
<keyword evidence="2" id="KW-1185">Reference proteome</keyword>
<dbReference type="Proteomes" id="UP001432017">
    <property type="component" value="Unassembled WGS sequence"/>
</dbReference>
<reference evidence="1" key="1">
    <citation type="submission" date="2023-12" db="EMBL/GenBank/DDBJ databases">
        <title>Mannheima indologenes sp. nov. proposed for Clade V organisms of Mannheimia.</title>
        <authorList>
            <person name="Christensen H."/>
        </authorList>
    </citation>
    <scope>NUCLEOTIDE SEQUENCE</scope>
    <source>
        <strain evidence="1">M14.4</strain>
    </source>
</reference>
<evidence type="ECO:0000313" key="1">
    <source>
        <dbReference type="EMBL" id="MEG9476689.1"/>
    </source>
</evidence>
<name>A0ABU7ZHL4_9PAST</name>
<gene>
    <name evidence="1" type="ORF">V6W77_10485</name>
</gene>
<protein>
    <submittedName>
        <fullName evidence="1">Type II toxin-antitoxin system RelE/ParE family toxin</fullName>
    </submittedName>
</protein>
<proteinExistence type="predicted"/>
<comment type="caution">
    <text evidence="1">The sequence shown here is derived from an EMBL/GenBank/DDBJ whole genome shotgun (WGS) entry which is preliminary data.</text>
</comment>
<dbReference type="RefSeq" id="WP_283386672.1">
    <property type="nucleotide sequence ID" value="NZ_JBAJJH010000003.1"/>
</dbReference>
<organism evidence="1 2">
    <name type="scientific">Mannheimia indoligenes</name>
    <dbReference type="NCBI Taxonomy" id="3103145"/>
    <lineage>
        <taxon>Bacteria</taxon>
        <taxon>Pseudomonadati</taxon>
        <taxon>Pseudomonadota</taxon>
        <taxon>Gammaproteobacteria</taxon>
        <taxon>Pasteurellales</taxon>
        <taxon>Pasteurellaceae</taxon>
        <taxon>Mannheimia</taxon>
    </lineage>
</organism>
<dbReference type="EMBL" id="JBAJJM010000022">
    <property type="protein sequence ID" value="MEG9476689.1"/>
    <property type="molecule type" value="Genomic_DNA"/>
</dbReference>
<evidence type="ECO:0000313" key="2">
    <source>
        <dbReference type="Proteomes" id="UP001432017"/>
    </source>
</evidence>